<protein>
    <submittedName>
        <fullName evidence="1">Uncharacterized protein</fullName>
    </submittedName>
</protein>
<dbReference type="Proteomes" id="UP000244792">
    <property type="component" value="Chromosome"/>
</dbReference>
<proteinExistence type="predicted"/>
<organism evidence="1 2">
    <name type="scientific">Thermodesulfobium acidiphilum</name>
    <dbReference type="NCBI Taxonomy" id="1794699"/>
    <lineage>
        <taxon>Bacteria</taxon>
        <taxon>Pseudomonadati</taxon>
        <taxon>Thermodesulfobiota</taxon>
        <taxon>Thermodesulfobiia</taxon>
        <taxon>Thermodesulfobiales</taxon>
        <taxon>Thermodesulfobiaceae</taxon>
        <taxon>Thermodesulfobium</taxon>
    </lineage>
</organism>
<name>A0A2R4W0Z0_THEAF</name>
<evidence type="ECO:0000313" key="2">
    <source>
        <dbReference type="Proteomes" id="UP000244792"/>
    </source>
</evidence>
<sequence length="63" mass="7155">MLRGKDLARAKISISKEELLAETGSYDHIMQRRWVGKDLKLIKYSMKSSTMFDGESKSTEGDS</sequence>
<keyword evidence="2" id="KW-1185">Reference proteome</keyword>
<evidence type="ECO:0000313" key="1">
    <source>
        <dbReference type="EMBL" id="AWB10435.1"/>
    </source>
</evidence>
<dbReference type="KEGG" id="taci:TDSAC_1086"/>
<dbReference type="AlphaFoldDB" id="A0A2R4W0Z0"/>
<dbReference type="OrthoDB" id="9553740at2"/>
<gene>
    <name evidence="1" type="ORF">TDSAC_1086</name>
</gene>
<accession>A0A2R4W0Z0</accession>
<dbReference type="EMBL" id="CP020921">
    <property type="protein sequence ID" value="AWB10435.1"/>
    <property type="molecule type" value="Genomic_DNA"/>
</dbReference>
<reference evidence="1 2" key="1">
    <citation type="submission" date="2017-04" db="EMBL/GenBank/DDBJ databases">
        <title>Genomic insights into metabolism of Thermodesulfobium acidiphilum.</title>
        <authorList>
            <person name="Toshchakov S.V."/>
            <person name="Frolov E.N."/>
            <person name="Kublanov I.V."/>
            <person name="Samarov N.I."/>
            <person name="Novikov A."/>
            <person name="Lebedinsky A.V."/>
            <person name="Bonch-Osmolovskaya E.A."/>
            <person name="Chernyh N.A."/>
        </authorList>
    </citation>
    <scope>NUCLEOTIDE SEQUENCE [LARGE SCALE GENOMIC DNA]</scope>
    <source>
        <strain evidence="1 2">3127-1</strain>
    </source>
</reference>
<dbReference type="RefSeq" id="WP_108309232.1">
    <property type="nucleotide sequence ID" value="NZ_CP020921.1"/>
</dbReference>